<dbReference type="AlphaFoldDB" id="A0A173R2N8"/>
<dbReference type="Gene3D" id="3.90.70.10">
    <property type="entry name" value="Cysteine proteinases"/>
    <property type="match status" value="1"/>
</dbReference>
<dbReference type="STRING" id="166486.ERS852572_00143"/>
<accession>A0A173R2N8</accession>
<dbReference type="PaxDb" id="166486-ERS852572_00143"/>
<name>A0A173R2N8_9FIRM</name>
<organism evidence="1 2">
    <name type="scientific">Roseburia intestinalis</name>
    <dbReference type="NCBI Taxonomy" id="166486"/>
    <lineage>
        <taxon>Bacteria</taxon>
        <taxon>Bacillati</taxon>
        <taxon>Bacillota</taxon>
        <taxon>Clostridia</taxon>
        <taxon>Lachnospirales</taxon>
        <taxon>Lachnospiraceae</taxon>
        <taxon>Roseburia</taxon>
    </lineage>
</organism>
<evidence type="ECO:0000313" key="2">
    <source>
        <dbReference type="Proteomes" id="UP000095350"/>
    </source>
</evidence>
<evidence type="ECO:0008006" key="3">
    <source>
        <dbReference type="Google" id="ProtNLM"/>
    </source>
</evidence>
<sequence>MKNLLIYQSTEYDCGPTTLTNAIRYLFDREEIYPDIVKYIMLYCLDSYNEAGEVGKRGTSASAMMFLSNWLTQFGQVKNFPISCNFLAKDEVVLSENSRIVGALQQGGAVLLRVYLEVPHYILLTGISGSDIYVFDPYYEEPDDPELDKEFFEEGITFITDQPKRANRLISITRLSCTGVGFYEMGPYEEREAVILFNTNTRKTPENSIEYII</sequence>
<reference evidence="1 2" key="1">
    <citation type="submission" date="2015-09" db="EMBL/GenBank/DDBJ databases">
        <authorList>
            <consortium name="Pathogen Informatics"/>
        </authorList>
    </citation>
    <scope>NUCLEOTIDE SEQUENCE [LARGE SCALE GENOMIC DNA]</scope>
    <source>
        <strain evidence="1 2">2789STDY5834960</strain>
    </source>
</reference>
<dbReference type="OrthoDB" id="5416005at2"/>
<protein>
    <recommendedName>
        <fullName evidence="3">Peptidase C39</fullName>
    </recommendedName>
</protein>
<evidence type="ECO:0000313" key="1">
    <source>
        <dbReference type="EMBL" id="CUM72153.1"/>
    </source>
</evidence>
<dbReference type="RefSeq" id="WP_055193063.1">
    <property type="nucleotide sequence ID" value="NZ_CABIYH010000001.1"/>
</dbReference>
<dbReference type="Proteomes" id="UP000095350">
    <property type="component" value="Unassembled WGS sequence"/>
</dbReference>
<dbReference type="EMBL" id="CYXZ01000001">
    <property type="protein sequence ID" value="CUM72153.1"/>
    <property type="molecule type" value="Genomic_DNA"/>
</dbReference>
<gene>
    <name evidence="1" type="ORF">ERS852572_00143</name>
</gene>
<proteinExistence type="predicted"/>